<dbReference type="PROSITE" id="PS01036">
    <property type="entry name" value="HSP70_3"/>
    <property type="match status" value="1"/>
</dbReference>
<dbReference type="Gene3D" id="3.30.420.40">
    <property type="match status" value="2"/>
</dbReference>
<protein>
    <recommendedName>
        <fullName evidence="5">Chaperone protein HscA homolog</fullName>
    </recommendedName>
</protein>
<dbReference type="FunFam" id="2.60.34.10:FF:000005">
    <property type="entry name" value="Chaperone protein HscA homolog"/>
    <property type="match status" value="1"/>
</dbReference>
<dbReference type="GO" id="GO:0140662">
    <property type="term" value="F:ATP-dependent protein folding chaperone"/>
    <property type="evidence" value="ECO:0007669"/>
    <property type="project" value="InterPro"/>
</dbReference>
<keyword evidence="4 5" id="KW-0143">Chaperone</keyword>
<reference evidence="8" key="1">
    <citation type="submission" date="2017-12" db="EMBL/GenBank/DDBJ databases">
        <title>Draft genome sequence of Telmatospirillum siberiense 26-4b1T, an acidotolerant peatland alphaproteobacterium potentially involved in sulfur cycling.</title>
        <authorList>
            <person name="Hausmann B."/>
            <person name="Pjevac P."/>
            <person name="Schreck K."/>
            <person name="Herbold C.W."/>
            <person name="Daims H."/>
            <person name="Wagner M."/>
            <person name="Pester M."/>
            <person name="Loy A."/>
        </authorList>
    </citation>
    <scope>NUCLEOTIDE SEQUENCE [LARGE SCALE GENOMIC DNA]</scope>
    <source>
        <strain evidence="8">26-4b1</strain>
    </source>
</reference>
<dbReference type="Gene3D" id="2.60.34.10">
    <property type="entry name" value="Substrate Binding Domain Of DNAk, Chain A, domain 1"/>
    <property type="match status" value="1"/>
</dbReference>
<evidence type="ECO:0000313" key="8">
    <source>
        <dbReference type="Proteomes" id="UP000233293"/>
    </source>
</evidence>
<dbReference type="OrthoDB" id="9766019at2"/>
<evidence type="ECO:0000256" key="6">
    <source>
        <dbReference type="RuleBase" id="RU003322"/>
    </source>
</evidence>
<dbReference type="SUPFAM" id="SSF53067">
    <property type="entry name" value="Actin-like ATPase domain"/>
    <property type="match status" value="2"/>
</dbReference>
<comment type="function">
    <text evidence="5">Chaperone involved in the maturation of iron-sulfur cluster-containing proteins. Has a low intrinsic ATPase activity which is markedly stimulated by HscB.</text>
</comment>
<dbReference type="Proteomes" id="UP000233293">
    <property type="component" value="Unassembled WGS sequence"/>
</dbReference>
<dbReference type="InterPro" id="IPR013126">
    <property type="entry name" value="Hsp_70_fam"/>
</dbReference>
<evidence type="ECO:0000256" key="2">
    <source>
        <dbReference type="ARBA" id="ARBA00022741"/>
    </source>
</evidence>
<comment type="similarity">
    <text evidence="1 5 6">Belongs to the heat shock protein 70 family.</text>
</comment>
<dbReference type="InterPro" id="IPR010236">
    <property type="entry name" value="ISC_FeS_clus_asmbl_HscA"/>
</dbReference>
<dbReference type="PANTHER" id="PTHR19375">
    <property type="entry name" value="HEAT SHOCK PROTEIN 70KDA"/>
    <property type="match status" value="1"/>
</dbReference>
<accession>A0A2N3PXT4</accession>
<evidence type="ECO:0000256" key="1">
    <source>
        <dbReference type="ARBA" id="ARBA00007381"/>
    </source>
</evidence>
<name>A0A2N3PXT4_9PROT</name>
<evidence type="ECO:0000313" key="7">
    <source>
        <dbReference type="EMBL" id="PKU25216.1"/>
    </source>
</evidence>
<dbReference type="InterPro" id="IPR029048">
    <property type="entry name" value="HSP70_C_sf"/>
</dbReference>
<dbReference type="Gene3D" id="3.90.640.10">
    <property type="entry name" value="Actin, Chain A, domain 4"/>
    <property type="match status" value="1"/>
</dbReference>
<dbReference type="GO" id="GO:0051082">
    <property type="term" value="F:unfolded protein binding"/>
    <property type="evidence" value="ECO:0007669"/>
    <property type="project" value="InterPro"/>
</dbReference>
<dbReference type="GO" id="GO:0005524">
    <property type="term" value="F:ATP binding"/>
    <property type="evidence" value="ECO:0007669"/>
    <property type="project" value="UniProtKB-KW"/>
</dbReference>
<dbReference type="InterPro" id="IPR018181">
    <property type="entry name" value="Heat_shock_70_CS"/>
</dbReference>
<dbReference type="PRINTS" id="PR00301">
    <property type="entry name" value="HEATSHOCK70"/>
</dbReference>
<dbReference type="SUPFAM" id="SSF100920">
    <property type="entry name" value="Heat shock protein 70kD (HSP70), peptide-binding domain"/>
    <property type="match status" value="1"/>
</dbReference>
<dbReference type="PROSITE" id="PS00297">
    <property type="entry name" value="HSP70_1"/>
    <property type="match status" value="1"/>
</dbReference>
<dbReference type="Gene3D" id="1.20.1270.10">
    <property type="match status" value="1"/>
</dbReference>
<dbReference type="EMBL" id="PIUM01000006">
    <property type="protein sequence ID" value="PKU25216.1"/>
    <property type="molecule type" value="Genomic_DNA"/>
</dbReference>
<keyword evidence="2 5" id="KW-0547">Nucleotide-binding</keyword>
<evidence type="ECO:0000256" key="4">
    <source>
        <dbReference type="ARBA" id="ARBA00023186"/>
    </source>
</evidence>
<dbReference type="InterPro" id="IPR029047">
    <property type="entry name" value="HSP70_peptide-bd_sf"/>
</dbReference>
<dbReference type="FunFam" id="3.30.420.40:FF:000046">
    <property type="entry name" value="Chaperone protein HscA"/>
    <property type="match status" value="1"/>
</dbReference>
<sequence>MMLLQINEPGETPFPHAEDKGAAVGIDLGTTNSVVAVAEGGEASVLRDEKGGGLIPSVVAYGMDGTVIVGVEARRELLDNPQTVISSVKRLMGRGVTDVKSLAGTLPFELDTAADGGMVRLKVSGRTLTPVEVSADILRAVKDRAEAALGQPVGRAVVTVPAYFDDAARSATKDAARLAGLDVLRLVNEPTAAALAYGLDNQAEGLYAVYDLGGGTFDISLLRMEKGVFQVRATGGDAALGGDDFDHAIAEAFLAERAKTLGDVTITSAEVKQALATARMAKECLSASPWGEWMIEIDGKTSRHRLDLATFETLAKPFVERTISICRGVLVDAGIGVEDIKGVVLVGGSTRVPLVRRRVAEFFGREPLADINPDEVVAVGAALQAEALTVGSDTLLLDVTPLSLGIETMGGIVEKVIPRNTSIPVAMAQEFTTYQDGQDAMLIHVVQGEREMVDQCRSLARFVLSGIPAMAAGAARIRVTFAVDADGLLTVSAKEAVTGIEQEVSVKPSYGLTDDEMATMLRDSLEHAREDMETRLLAEARVEAVRSLLAVRAALAADGELLSADEQAVIHTALEEVETAVRDGDRDSVQAAAASLEAATKTFAERRMDRGIREALAGQTIERLGESLGGEQKPD</sequence>
<dbReference type="GO" id="GO:0016226">
    <property type="term" value="P:iron-sulfur cluster assembly"/>
    <property type="evidence" value="ECO:0007669"/>
    <property type="project" value="InterPro"/>
</dbReference>
<evidence type="ECO:0000256" key="5">
    <source>
        <dbReference type="HAMAP-Rule" id="MF_00679"/>
    </source>
</evidence>
<dbReference type="PROSITE" id="PS00329">
    <property type="entry name" value="HSP70_2"/>
    <property type="match status" value="1"/>
</dbReference>
<dbReference type="HAMAP" id="MF_00679">
    <property type="entry name" value="HscA"/>
    <property type="match status" value="1"/>
</dbReference>
<keyword evidence="8" id="KW-1185">Reference proteome</keyword>
<keyword evidence="3 5" id="KW-0067">ATP-binding</keyword>
<proteinExistence type="inferred from homology"/>
<dbReference type="SUPFAM" id="SSF100934">
    <property type="entry name" value="Heat shock protein 70kD (HSP70), C-terminal subdomain"/>
    <property type="match status" value="1"/>
</dbReference>
<gene>
    <name evidence="5 7" type="primary">hscA</name>
    <name evidence="7" type="ORF">CWS72_07855</name>
</gene>
<dbReference type="NCBIfam" id="TIGR01991">
    <property type="entry name" value="HscA"/>
    <property type="match status" value="1"/>
</dbReference>
<organism evidence="7 8">
    <name type="scientific">Telmatospirillum siberiense</name>
    <dbReference type="NCBI Taxonomy" id="382514"/>
    <lineage>
        <taxon>Bacteria</taxon>
        <taxon>Pseudomonadati</taxon>
        <taxon>Pseudomonadota</taxon>
        <taxon>Alphaproteobacteria</taxon>
        <taxon>Rhodospirillales</taxon>
        <taxon>Rhodospirillaceae</taxon>
        <taxon>Telmatospirillum</taxon>
    </lineage>
</organism>
<evidence type="ECO:0000256" key="3">
    <source>
        <dbReference type="ARBA" id="ARBA00022840"/>
    </source>
</evidence>
<dbReference type="InterPro" id="IPR043129">
    <property type="entry name" value="ATPase_NBD"/>
</dbReference>
<dbReference type="Pfam" id="PF00012">
    <property type="entry name" value="HSP70"/>
    <property type="match status" value="1"/>
</dbReference>
<dbReference type="GO" id="GO:0016887">
    <property type="term" value="F:ATP hydrolysis activity"/>
    <property type="evidence" value="ECO:0007669"/>
    <property type="project" value="UniProtKB-UniRule"/>
</dbReference>
<dbReference type="AlphaFoldDB" id="A0A2N3PXT4"/>
<comment type="caution">
    <text evidence="7">The sequence shown here is derived from an EMBL/GenBank/DDBJ whole genome shotgun (WGS) entry which is preliminary data.</text>
</comment>
<dbReference type="NCBIfam" id="NF003520">
    <property type="entry name" value="PRK05183.1"/>
    <property type="match status" value="1"/>
</dbReference>